<keyword evidence="6 8" id="KW-1133">Transmembrane helix</keyword>
<name>A0A9X0R1M3_9PROT</name>
<dbReference type="EMBL" id="JACOMF010000037">
    <property type="protein sequence ID" value="MBC4017885.1"/>
    <property type="molecule type" value="Genomic_DNA"/>
</dbReference>
<keyword evidence="4 8" id="KW-1003">Cell membrane</keyword>
<keyword evidence="7 8" id="KW-0472">Membrane</keyword>
<comment type="subcellular location">
    <subcellularLocation>
        <location evidence="1 8">Cell membrane</location>
        <topology evidence="1 8">Multi-pass membrane protein</topology>
    </subcellularLocation>
</comment>
<feature type="transmembrane region" description="Helical" evidence="8">
    <location>
        <begin position="191"/>
        <end position="213"/>
    </location>
</feature>
<dbReference type="AlphaFoldDB" id="A0A9X0R1M3"/>
<evidence type="ECO:0000256" key="4">
    <source>
        <dbReference type="ARBA" id="ARBA00022475"/>
    </source>
</evidence>
<sequence>MIGEALLPAAIGLVFLLAGMVKGIVGLGLPTLAMGLLTLAMPPAQAATLLLVPSFVTNLWQMAAGTRLAPLLARLWPMLGCAFAGTVAGSWSLTGGSMATAALGAVLVVYAAVALWAPRLRIPPRAEPWLGPLAGLATGLVTGATGVFVVPAVPYLQALGLQRDELVQALGLSFTVSTLALAAGLGLHGAFAPSMALASLLALGPALVGMVVGQRIRARVEPRRFRLWFLASLALLGSWLALRALH</sequence>
<evidence type="ECO:0000256" key="6">
    <source>
        <dbReference type="ARBA" id="ARBA00022989"/>
    </source>
</evidence>
<evidence type="ECO:0000313" key="10">
    <source>
        <dbReference type="Proteomes" id="UP000600101"/>
    </source>
</evidence>
<dbReference type="InterPro" id="IPR052017">
    <property type="entry name" value="TSUP"/>
</dbReference>
<dbReference type="Proteomes" id="UP000600101">
    <property type="component" value="Unassembled WGS sequence"/>
</dbReference>
<dbReference type="PANTHER" id="PTHR30269:SF32">
    <property type="entry name" value="MEMBRANE TRANSPORTER PROTEIN-RELATED"/>
    <property type="match status" value="1"/>
</dbReference>
<keyword evidence="5 8" id="KW-0812">Transmembrane</keyword>
<dbReference type="RefSeq" id="WP_186772642.1">
    <property type="nucleotide sequence ID" value="NZ_JACOMF010000037.1"/>
</dbReference>
<evidence type="ECO:0000256" key="1">
    <source>
        <dbReference type="ARBA" id="ARBA00004651"/>
    </source>
</evidence>
<keyword evidence="10" id="KW-1185">Reference proteome</keyword>
<evidence type="ECO:0000256" key="3">
    <source>
        <dbReference type="ARBA" id="ARBA00022448"/>
    </source>
</evidence>
<keyword evidence="3" id="KW-0813">Transport</keyword>
<accession>A0A9X0R1M3</accession>
<reference evidence="9" key="1">
    <citation type="submission" date="2020-08" db="EMBL/GenBank/DDBJ databases">
        <authorList>
            <person name="Hu Y."/>
            <person name="Nguyen S.V."/>
            <person name="Li F."/>
            <person name="Fanning S."/>
        </authorList>
    </citation>
    <scope>NUCLEOTIDE SEQUENCE</scope>
    <source>
        <strain evidence="9">SYSU D8009</strain>
    </source>
</reference>
<evidence type="ECO:0000256" key="5">
    <source>
        <dbReference type="ARBA" id="ARBA00022692"/>
    </source>
</evidence>
<dbReference type="InterPro" id="IPR002781">
    <property type="entry name" value="TM_pro_TauE-like"/>
</dbReference>
<evidence type="ECO:0000256" key="2">
    <source>
        <dbReference type="ARBA" id="ARBA00009142"/>
    </source>
</evidence>
<feature type="transmembrane region" description="Helical" evidence="8">
    <location>
        <begin position="32"/>
        <end position="55"/>
    </location>
</feature>
<protein>
    <recommendedName>
        <fullName evidence="8">Probable membrane transporter protein</fullName>
    </recommendedName>
</protein>
<gene>
    <name evidence="9" type="ORF">H7965_21505</name>
</gene>
<feature type="transmembrane region" description="Helical" evidence="8">
    <location>
        <begin position="6"/>
        <end position="25"/>
    </location>
</feature>
<proteinExistence type="inferred from homology"/>
<dbReference type="Pfam" id="PF01925">
    <property type="entry name" value="TauE"/>
    <property type="match status" value="1"/>
</dbReference>
<feature type="transmembrane region" description="Helical" evidence="8">
    <location>
        <begin position="129"/>
        <end position="154"/>
    </location>
</feature>
<organism evidence="9 10">
    <name type="scientific">Siccirubricoccus deserti</name>
    <dbReference type="NCBI Taxonomy" id="2013562"/>
    <lineage>
        <taxon>Bacteria</taxon>
        <taxon>Pseudomonadati</taxon>
        <taxon>Pseudomonadota</taxon>
        <taxon>Alphaproteobacteria</taxon>
        <taxon>Acetobacterales</taxon>
        <taxon>Roseomonadaceae</taxon>
        <taxon>Siccirubricoccus</taxon>
    </lineage>
</organism>
<comment type="similarity">
    <text evidence="2 8">Belongs to the 4-toluene sulfonate uptake permease (TSUP) (TC 2.A.102) family.</text>
</comment>
<comment type="caution">
    <text evidence="9">The sequence shown here is derived from an EMBL/GenBank/DDBJ whole genome shotgun (WGS) entry which is preliminary data.</text>
</comment>
<dbReference type="PANTHER" id="PTHR30269">
    <property type="entry name" value="TRANSMEMBRANE PROTEIN YFCA"/>
    <property type="match status" value="1"/>
</dbReference>
<feature type="transmembrane region" description="Helical" evidence="8">
    <location>
        <begin position="100"/>
        <end position="117"/>
    </location>
</feature>
<evidence type="ECO:0000256" key="7">
    <source>
        <dbReference type="ARBA" id="ARBA00023136"/>
    </source>
</evidence>
<evidence type="ECO:0000256" key="8">
    <source>
        <dbReference type="RuleBase" id="RU363041"/>
    </source>
</evidence>
<dbReference type="GO" id="GO:0005886">
    <property type="term" value="C:plasma membrane"/>
    <property type="evidence" value="ECO:0007669"/>
    <property type="project" value="UniProtKB-SubCell"/>
</dbReference>
<feature type="transmembrane region" description="Helical" evidence="8">
    <location>
        <begin position="75"/>
        <end position="93"/>
    </location>
</feature>
<feature type="transmembrane region" description="Helical" evidence="8">
    <location>
        <begin position="225"/>
        <end position="245"/>
    </location>
</feature>
<evidence type="ECO:0000313" key="9">
    <source>
        <dbReference type="EMBL" id="MBC4017885.1"/>
    </source>
</evidence>